<dbReference type="Pfam" id="PF20434">
    <property type="entry name" value="BD-FAE"/>
    <property type="match status" value="1"/>
</dbReference>
<organism evidence="3 4">
    <name type="scientific">Dehalogenimonas etheniformans</name>
    <dbReference type="NCBI Taxonomy" id="1536648"/>
    <lineage>
        <taxon>Bacteria</taxon>
        <taxon>Bacillati</taxon>
        <taxon>Chloroflexota</taxon>
        <taxon>Dehalococcoidia</taxon>
        <taxon>Dehalococcoidales</taxon>
        <taxon>Dehalococcoidaceae</taxon>
        <taxon>Dehalogenimonas</taxon>
    </lineage>
</organism>
<evidence type="ECO:0000259" key="2">
    <source>
        <dbReference type="Pfam" id="PF20434"/>
    </source>
</evidence>
<dbReference type="Gene3D" id="3.40.50.1820">
    <property type="entry name" value="alpha/beta hydrolase"/>
    <property type="match status" value="1"/>
</dbReference>
<dbReference type="GO" id="GO:0016787">
    <property type="term" value="F:hydrolase activity"/>
    <property type="evidence" value="ECO:0007669"/>
    <property type="project" value="UniProtKB-KW"/>
</dbReference>
<dbReference type="InterPro" id="IPR049492">
    <property type="entry name" value="BD-FAE-like_dom"/>
</dbReference>
<evidence type="ECO:0000313" key="4">
    <source>
        <dbReference type="Proteomes" id="UP000235653"/>
    </source>
</evidence>
<evidence type="ECO:0000313" key="3">
    <source>
        <dbReference type="EMBL" id="PPD57644.1"/>
    </source>
</evidence>
<dbReference type="SUPFAM" id="SSF53474">
    <property type="entry name" value="alpha/beta-Hydrolases"/>
    <property type="match status" value="1"/>
</dbReference>
<dbReference type="OrthoDB" id="24847at2"/>
<accession>A0A2P5P5S4</accession>
<dbReference type="PROSITE" id="PS51257">
    <property type="entry name" value="PROKAR_LIPOPROTEIN"/>
    <property type="match status" value="1"/>
</dbReference>
<comment type="caution">
    <text evidence="3">The sequence shown here is derived from an EMBL/GenBank/DDBJ whole genome shotgun (WGS) entry which is preliminary data.</text>
</comment>
<dbReference type="PANTHER" id="PTHR48081">
    <property type="entry name" value="AB HYDROLASE SUPERFAMILY PROTEIN C4A8.06C"/>
    <property type="match status" value="1"/>
</dbReference>
<dbReference type="InterPro" id="IPR050300">
    <property type="entry name" value="GDXG_lipolytic_enzyme"/>
</dbReference>
<dbReference type="InterPro" id="IPR029058">
    <property type="entry name" value="AB_hydrolase_fold"/>
</dbReference>
<feature type="domain" description="BD-FAE-like" evidence="2">
    <location>
        <begin position="63"/>
        <end position="262"/>
    </location>
</feature>
<dbReference type="RefSeq" id="WP_102330656.1">
    <property type="nucleotide sequence ID" value="NZ_CP110635.1"/>
</dbReference>
<dbReference type="AlphaFoldDB" id="A0A2P5P5S4"/>
<evidence type="ECO:0000256" key="1">
    <source>
        <dbReference type="ARBA" id="ARBA00022801"/>
    </source>
</evidence>
<protein>
    <submittedName>
        <fullName evidence="3">Alpha/beta hydrolase</fullName>
    </submittedName>
</protein>
<name>A0A2P5P5S4_9CHLR</name>
<reference evidence="3 4" key="1">
    <citation type="journal article" date="2017" name="ISME J.">
        <title>Grape pomace compost harbors organohalide-respiring Dehalogenimonas species with novel reductive dehalogenase genes.</title>
        <authorList>
            <person name="Yang Y."/>
            <person name="Higgins S.A."/>
            <person name="Yan J."/>
            <person name="Simsir B."/>
            <person name="Chourey K."/>
            <person name="Iyer R."/>
            <person name="Hettich R.L."/>
            <person name="Baldwin B."/>
            <person name="Ogles D.M."/>
            <person name="Loffler F.E."/>
        </authorList>
    </citation>
    <scope>NUCLEOTIDE SEQUENCE [LARGE SCALE GENOMIC DNA]</scope>
    <source>
        <strain evidence="3 4">GP</strain>
    </source>
</reference>
<dbReference type="Proteomes" id="UP000235653">
    <property type="component" value="Unassembled WGS sequence"/>
</dbReference>
<sequence length="308" mass="32342">MKSRFKLASFILMFVLVLSGCQGQSRVPPSTTVSELTTVRPEKLGTVDRDVVFGTGGPIALRMDVYYPKAATGPVPAIIYVHGGGWVGGDKNEIPPGYTGELTSRGYLVASINYRLAPTYKFPAPIEDVKCAVRFLRAKATDYGIDPARIGAMGASAGGHLVSLLGVTAGVNQFEGTGGWQDQSSKVKAVVDPYGPEDLNALFAGAPPFATAAIFGGSDSKTLDKYSPVSYVAAGNPPFLIIQGDQDVVVPPAQSQGFYDRLIAAKVPATLVVVKNAGHSFAPAGGAISPSLPEIYKIVADFFDVNLK</sequence>
<keyword evidence="4" id="KW-1185">Reference proteome</keyword>
<dbReference type="EMBL" id="JQAN02000011">
    <property type="protein sequence ID" value="PPD57644.1"/>
    <property type="molecule type" value="Genomic_DNA"/>
</dbReference>
<dbReference type="PANTHER" id="PTHR48081:SF13">
    <property type="entry name" value="ALPHA_BETA HYDROLASE"/>
    <property type="match status" value="1"/>
</dbReference>
<keyword evidence="1 3" id="KW-0378">Hydrolase</keyword>
<proteinExistence type="predicted"/>
<gene>
    <name evidence="3" type="ORF">JP09_007845</name>
</gene>